<accession>A0ACB9GD02</accession>
<organism evidence="1 2">
    <name type="scientific">Cichorium intybus</name>
    <name type="common">Chicory</name>
    <dbReference type="NCBI Taxonomy" id="13427"/>
    <lineage>
        <taxon>Eukaryota</taxon>
        <taxon>Viridiplantae</taxon>
        <taxon>Streptophyta</taxon>
        <taxon>Embryophyta</taxon>
        <taxon>Tracheophyta</taxon>
        <taxon>Spermatophyta</taxon>
        <taxon>Magnoliopsida</taxon>
        <taxon>eudicotyledons</taxon>
        <taxon>Gunneridae</taxon>
        <taxon>Pentapetalae</taxon>
        <taxon>asterids</taxon>
        <taxon>campanulids</taxon>
        <taxon>Asterales</taxon>
        <taxon>Asteraceae</taxon>
        <taxon>Cichorioideae</taxon>
        <taxon>Cichorieae</taxon>
        <taxon>Cichoriinae</taxon>
        <taxon>Cichorium</taxon>
    </lineage>
</organism>
<comment type="caution">
    <text evidence="1">The sequence shown here is derived from an EMBL/GenBank/DDBJ whole genome shotgun (WGS) entry which is preliminary data.</text>
</comment>
<dbReference type="Proteomes" id="UP001055811">
    <property type="component" value="Linkage Group LG02"/>
</dbReference>
<sequence>MAGSTASVFQIKPFHNCDGCNLKVRMAVRKFDGVKLVATDPENGIFAISTNDHPEAIKGALQRKFRKKSVILLPKKNTVHQSRSCVDDFKDMTGMLMTLPQAGRIQRVEFRQDLLTVDYYERQSVISNAAAASHIEGVSGFAPPPRATNPTAPPVHFATESYGYGYPVGGSYARSTTPEDDYPDCRCSIM</sequence>
<name>A0ACB9GD02_CICIN</name>
<reference evidence="2" key="1">
    <citation type="journal article" date="2022" name="Mol. Ecol. Resour.">
        <title>The genomes of chicory, endive, great burdock and yacon provide insights into Asteraceae palaeo-polyploidization history and plant inulin production.</title>
        <authorList>
            <person name="Fan W."/>
            <person name="Wang S."/>
            <person name="Wang H."/>
            <person name="Wang A."/>
            <person name="Jiang F."/>
            <person name="Liu H."/>
            <person name="Zhao H."/>
            <person name="Xu D."/>
            <person name="Zhang Y."/>
        </authorList>
    </citation>
    <scope>NUCLEOTIDE SEQUENCE [LARGE SCALE GENOMIC DNA]</scope>
    <source>
        <strain evidence="2">cv. Punajuju</strain>
    </source>
</reference>
<gene>
    <name evidence="1" type="ORF">L2E82_10913</name>
</gene>
<dbReference type="EMBL" id="CM042010">
    <property type="protein sequence ID" value="KAI3780920.1"/>
    <property type="molecule type" value="Genomic_DNA"/>
</dbReference>
<proteinExistence type="predicted"/>
<reference evidence="1 2" key="2">
    <citation type="journal article" date="2022" name="Mol. Ecol. Resour.">
        <title>The genomes of chicory, endive, great burdock and yacon provide insights into Asteraceae paleo-polyploidization history and plant inulin production.</title>
        <authorList>
            <person name="Fan W."/>
            <person name="Wang S."/>
            <person name="Wang H."/>
            <person name="Wang A."/>
            <person name="Jiang F."/>
            <person name="Liu H."/>
            <person name="Zhao H."/>
            <person name="Xu D."/>
            <person name="Zhang Y."/>
        </authorList>
    </citation>
    <scope>NUCLEOTIDE SEQUENCE [LARGE SCALE GENOMIC DNA]</scope>
    <source>
        <strain evidence="2">cv. Punajuju</strain>
        <tissue evidence="1">Leaves</tissue>
    </source>
</reference>
<protein>
    <submittedName>
        <fullName evidence="1">Uncharacterized protein</fullName>
    </submittedName>
</protein>
<keyword evidence="2" id="KW-1185">Reference proteome</keyword>
<evidence type="ECO:0000313" key="2">
    <source>
        <dbReference type="Proteomes" id="UP001055811"/>
    </source>
</evidence>
<evidence type="ECO:0000313" key="1">
    <source>
        <dbReference type="EMBL" id="KAI3780920.1"/>
    </source>
</evidence>